<dbReference type="RefSeq" id="WP_175527425.1">
    <property type="nucleotide sequence ID" value="NZ_FOND01000032.1"/>
</dbReference>
<proteinExistence type="predicted"/>
<dbReference type="EMBL" id="FOND01000032">
    <property type="protein sequence ID" value="SFF90426.1"/>
    <property type="molecule type" value="Genomic_DNA"/>
</dbReference>
<name>A0A1I2MM26_9ACTN</name>
<evidence type="ECO:0000313" key="2">
    <source>
        <dbReference type="EMBL" id="SFF90426.1"/>
    </source>
</evidence>
<keyword evidence="3" id="KW-1185">Reference proteome</keyword>
<accession>A0A1I2MM26</accession>
<evidence type="ECO:0000313" key="3">
    <source>
        <dbReference type="Proteomes" id="UP000198589"/>
    </source>
</evidence>
<dbReference type="STRING" id="1798228.SAMN05216574_1326"/>
<dbReference type="AlphaFoldDB" id="A0A1I2MM26"/>
<feature type="region of interest" description="Disordered" evidence="1">
    <location>
        <begin position="1"/>
        <end position="29"/>
    </location>
</feature>
<gene>
    <name evidence="2" type="ORF">SAMN05216574_1326</name>
</gene>
<dbReference type="Proteomes" id="UP000198589">
    <property type="component" value="Unassembled WGS sequence"/>
</dbReference>
<sequence>MVIPEPSDQIRHRKNKGSRGGRPVDFDTGDYKNRNVAERAFNHFENWRGLATRYDKHVPSTEAARSWRRSCSWLA</sequence>
<protein>
    <submittedName>
        <fullName evidence="2">Transposase DDE domain-containing protein</fullName>
    </submittedName>
</protein>
<organism evidence="2 3">
    <name type="scientific">Blastococcus tunisiensis</name>
    <dbReference type="NCBI Taxonomy" id="1798228"/>
    <lineage>
        <taxon>Bacteria</taxon>
        <taxon>Bacillati</taxon>
        <taxon>Actinomycetota</taxon>
        <taxon>Actinomycetes</taxon>
        <taxon>Geodermatophilales</taxon>
        <taxon>Geodermatophilaceae</taxon>
        <taxon>Blastococcus</taxon>
    </lineage>
</organism>
<reference evidence="3" key="1">
    <citation type="submission" date="2016-10" db="EMBL/GenBank/DDBJ databases">
        <authorList>
            <person name="Varghese N."/>
            <person name="Submissions S."/>
        </authorList>
    </citation>
    <scope>NUCLEOTIDE SEQUENCE [LARGE SCALE GENOMIC DNA]</scope>
    <source>
        <strain evidence="3">DSM 46838</strain>
    </source>
</reference>
<evidence type="ECO:0000256" key="1">
    <source>
        <dbReference type="SAM" id="MobiDB-lite"/>
    </source>
</evidence>